<dbReference type="Gene3D" id="1.10.510.10">
    <property type="entry name" value="Transferase(Phosphotransferase) domain 1"/>
    <property type="match status" value="1"/>
</dbReference>
<dbReference type="SUPFAM" id="SSF51110">
    <property type="entry name" value="alpha-D-mannose-specific plant lectins"/>
    <property type="match status" value="1"/>
</dbReference>
<keyword evidence="25" id="KW-1185">Reference proteome</keyword>
<dbReference type="InterPro" id="IPR036426">
    <property type="entry name" value="Bulb-type_lectin_dom_sf"/>
</dbReference>
<dbReference type="AlphaFoldDB" id="A0AAD7PVJ2"/>
<evidence type="ECO:0000256" key="6">
    <source>
        <dbReference type="ARBA" id="ARBA00022692"/>
    </source>
</evidence>
<comment type="caution">
    <text evidence="24">The sequence shown here is derived from an EMBL/GenBank/DDBJ whole genome shotgun (WGS) entry which is preliminary data.</text>
</comment>
<evidence type="ECO:0000256" key="3">
    <source>
        <dbReference type="ARBA" id="ARBA00022527"/>
    </source>
</evidence>
<dbReference type="SUPFAM" id="SSF56112">
    <property type="entry name" value="Protein kinase-like (PK-like)"/>
    <property type="match status" value="1"/>
</dbReference>
<evidence type="ECO:0000256" key="9">
    <source>
        <dbReference type="ARBA" id="ARBA00022741"/>
    </source>
</evidence>
<evidence type="ECO:0000256" key="12">
    <source>
        <dbReference type="ARBA" id="ARBA00022989"/>
    </source>
</evidence>
<sequence length="856" mass="96199">MNTCNLCALEMGFTCKYPITLFLFSLLPIFCFQVLFTHAANSIRPGQFIRDGETLVSDGSIFQLGFFGQENTTSRFVGIRYFGVPLPSVVWVANRENPIPDKAGAITIINDGNLVVLDGNNRTIWSTKASMSTNNSLAILEDTGNLILSNSEDTEKVYWQSFENPTDTYLPNMRVRVNAKMGENRVFTSWKSETDPSPGNYTMGVDPQGSTQIVIWEGSNRRWRSGYWDRRVFTGVPNMTGNYLFGFELSEVDDEGSRYFTYTPLNISDKIRFQLTWDGYEKQFRWTEGERNWGLLQSQPGDQCDLYDKCGSFGVCSANDSPKCSCMKGFVPKFQDQWNNGNWSSGCRRKTPLMSQRNSSHGTEENVGEDGFFAVRPVKVPDFANLVSVGYTETCKDKCLQNSSCTAYAEVNGIGCLVWNGDLLDVKYISRGQTLLIRLASSDLESGNRKLSIIVIILIVLAGIIFLVIFIWLVWRFKKKLKASCSKDNEIGVFDVVKSKEFSADFSGSAELHLEGNEISGPELPLFNFNSVVVATNNFCEENKLGQGGFGPVYKGKLPGGQAIAVKRLSGRSGQGLEEFKNEIILIAKLQHRNLVRLLGCCIQGEEKMLIYEYLPNKSLDYFIFDQTKKTLLDWKKRFTIIEGIARGLLYLHRDSRLRIIHRDLKASNILLDEDMNPKISDFGLARIFGGNQNEANTNRVVGTYGYMSPEYAMEGLFSVKSDVYSFGVLLLEILSGRKNSSFRSSEYSSLVGHAWHLWNEGKTMELIDPSVRNTCSSIEVLRCIHIALLCVQDSAVHRPDMPYVVLMLESEATTLPAPRPPTSTSMRTSVDRDFSRDDNEIVSSYDLTVTVMVGR</sequence>
<dbReference type="InterPro" id="IPR011009">
    <property type="entry name" value="Kinase-like_dom_sf"/>
</dbReference>
<evidence type="ECO:0000256" key="19">
    <source>
        <dbReference type="PIRNR" id="PIRNR000641"/>
    </source>
</evidence>
<evidence type="ECO:0000256" key="17">
    <source>
        <dbReference type="ARBA" id="ARBA00047899"/>
    </source>
</evidence>
<keyword evidence="16" id="KW-0325">Glycoprotein</keyword>
<gene>
    <name evidence="24" type="ORF">O6P43_012535</name>
</gene>
<dbReference type="GO" id="GO:0004674">
    <property type="term" value="F:protein serine/threonine kinase activity"/>
    <property type="evidence" value="ECO:0007669"/>
    <property type="project" value="UniProtKB-KW"/>
</dbReference>
<keyword evidence="12 20" id="KW-1133">Transmembrane helix</keyword>
<evidence type="ECO:0000256" key="10">
    <source>
        <dbReference type="ARBA" id="ARBA00022777"/>
    </source>
</evidence>
<evidence type="ECO:0000256" key="14">
    <source>
        <dbReference type="ARBA" id="ARBA00023157"/>
    </source>
</evidence>
<evidence type="ECO:0000256" key="4">
    <source>
        <dbReference type="ARBA" id="ARBA00022536"/>
    </source>
</evidence>
<keyword evidence="10 19" id="KW-0418">Kinase</keyword>
<dbReference type="SMART" id="SM00108">
    <property type="entry name" value="B_lectin"/>
    <property type="match status" value="1"/>
</dbReference>
<comment type="similarity">
    <text evidence="19">Belongs to the protein kinase superfamily. Ser/Thr protein kinase family.</text>
</comment>
<dbReference type="PROSITE" id="PS50927">
    <property type="entry name" value="BULB_LECTIN"/>
    <property type="match status" value="1"/>
</dbReference>
<evidence type="ECO:0000256" key="20">
    <source>
        <dbReference type="SAM" id="Phobius"/>
    </source>
</evidence>
<dbReference type="Pfam" id="PF08276">
    <property type="entry name" value="PAN_2"/>
    <property type="match status" value="1"/>
</dbReference>
<keyword evidence="9 19" id="KW-0547">Nucleotide-binding</keyword>
<dbReference type="InterPro" id="IPR001480">
    <property type="entry name" value="Bulb-type_lectin_dom"/>
</dbReference>
<feature type="transmembrane region" description="Helical" evidence="20">
    <location>
        <begin position="451"/>
        <end position="475"/>
    </location>
</feature>
<dbReference type="EC" id="2.7.11.1" evidence="19"/>
<dbReference type="InterPro" id="IPR000719">
    <property type="entry name" value="Prot_kinase_dom"/>
</dbReference>
<organism evidence="24 25">
    <name type="scientific">Quillaja saponaria</name>
    <name type="common">Soap bark tree</name>
    <dbReference type="NCBI Taxonomy" id="32244"/>
    <lineage>
        <taxon>Eukaryota</taxon>
        <taxon>Viridiplantae</taxon>
        <taxon>Streptophyta</taxon>
        <taxon>Embryophyta</taxon>
        <taxon>Tracheophyta</taxon>
        <taxon>Spermatophyta</taxon>
        <taxon>Magnoliopsida</taxon>
        <taxon>eudicotyledons</taxon>
        <taxon>Gunneridae</taxon>
        <taxon>Pentapetalae</taxon>
        <taxon>rosids</taxon>
        <taxon>fabids</taxon>
        <taxon>Fabales</taxon>
        <taxon>Quillajaceae</taxon>
        <taxon>Quillaja</taxon>
    </lineage>
</organism>
<dbReference type="CDD" id="cd01098">
    <property type="entry name" value="PAN_AP_plant"/>
    <property type="match status" value="1"/>
</dbReference>
<dbReference type="GO" id="GO:0048544">
    <property type="term" value="P:recognition of pollen"/>
    <property type="evidence" value="ECO:0007669"/>
    <property type="project" value="InterPro"/>
</dbReference>
<keyword evidence="13 20" id="KW-0472">Membrane</keyword>
<evidence type="ECO:0000259" key="22">
    <source>
        <dbReference type="PROSITE" id="PS50927"/>
    </source>
</evidence>
<feature type="domain" description="Bulb-type lectin" evidence="22">
    <location>
        <begin position="40"/>
        <end position="161"/>
    </location>
</feature>
<dbReference type="PANTHER" id="PTHR27002">
    <property type="entry name" value="RECEPTOR-LIKE SERINE/THREONINE-PROTEIN KINASE SD1-8"/>
    <property type="match status" value="1"/>
</dbReference>
<dbReference type="InterPro" id="IPR001245">
    <property type="entry name" value="Ser-Thr/Tyr_kinase_cat_dom"/>
</dbReference>
<dbReference type="InterPro" id="IPR008271">
    <property type="entry name" value="Ser/Thr_kinase_AS"/>
</dbReference>
<dbReference type="Gene3D" id="3.30.200.20">
    <property type="entry name" value="Phosphorylase Kinase, domain 1"/>
    <property type="match status" value="1"/>
</dbReference>
<dbReference type="InterPro" id="IPR003609">
    <property type="entry name" value="Pan_app"/>
</dbReference>
<keyword evidence="15" id="KW-0675">Receptor</keyword>
<keyword evidence="6 20" id="KW-0812">Transmembrane</keyword>
<comment type="catalytic activity">
    <reaction evidence="18 19">
        <text>L-seryl-[protein] + ATP = O-phospho-L-seryl-[protein] + ADP + H(+)</text>
        <dbReference type="Rhea" id="RHEA:17989"/>
        <dbReference type="Rhea" id="RHEA-COMP:9863"/>
        <dbReference type="Rhea" id="RHEA-COMP:11604"/>
        <dbReference type="ChEBI" id="CHEBI:15378"/>
        <dbReference type="ChEBI" id="CHEBI:29999"/>
        <dbReference type="ChEBI" id="CHEBI:30616"/>
        <dbReference type="ChEBI" id="CHEBI:83421"/>
        <dbReference type="ChEBI" id="CHEBI:456216"/>
        <dbReference type="EC" id="2.7.11.1"/>
    </reaction>
</comment>
<evidence type="ECO:0000259" key="23">
    <source>
        <dbReference type="PROSITE" id="PS50948"/>
    </source>
</evidence>
<comment type="subcellular location">
    <subcellularLocation>
        <location evidence="1">Cell membrane</location>
        <topology evidence="1">Single-pass type I membrane protein</topology>
    </subcellularLocation>
</comment>
<protein>
    <recommendedName>
        <fullName evidence="19">Receptor-like serine/threonine-protein kinase</fullName>
        <ecNumber evidence="19">2.7.11.1</ecNumber>
    </recommendedName>
</protein>
<dbReference type="Pfam" id="PF00954">
    <property type="entry name" value="S_locus_glycop"/>
    <property type="match status" value="1"/>
</dbReference>
<evidence type="ECO:0000256" key="15">
    <source>
        <dbReference type="ARBA" id="ARBA00023170"/>
    </source>
</evidence>
<dbReference type="FunFam" id="1.10.510.10:FF:000060">
    <property type="entry name" value="G-type lectin S-receptor-like serine/threonine-protein kinase"/>
    <property type="match status" value="1"/>
</dbReference>
<dbReference type="SMART" id="SM00473">
    <property type="entry name" value="PAN_AP"/>
    <property type="match status" value="1"/>
</dbReference>
<dbReference type="Pfam" id="PF01453">
    <property type="entry name" value="B_lectin"/>
    <property type="match status" value="1"/>
</dbReference>
<dbReference type="SMART" id="SM00220">
    <property type="entry name" value="S_TKc"/>
    <property type="match status" value="1"/>
</dbReference>
<keyword evidence="2" id="KW-1003">Cell membrane</keyword>
<keyword evidence="3 19" id="KW-0723">Serine/threonine-protein kinase</keyword>
<keyword evidence="14" id="KW-1015">Disulfide bond</keyword>
<dbReference type="PIRSF" id="PIRSF000641">
    <property type="entry name" value="SRK"/>
    <property type="match status" value="1"/>
</dbReference>
<keyword evidence="5 19" id="KW-0808">Transferase</keyword>
<reference evidence="24" key="1">
    <citation type="journal article" date="2023" name="Science">
        <title>Elucidation of the pathway for biosynthesis of saponin adjuvants from the soapbark tree.</title>
        <authorList>
            <person name="Reed J."/>
            <person name="Orme A."/>
            <person name="El-Demerdash A."/>
            <person name="Owen C."/>
            <person name="Martin L.B.B."/>
            <person name="Misra R.C."/>
            <person name="Kikuchi S."/>
            <person name="Rejzek M."/>
            <person name="Martin A.C."/>
            <person name="Harkess A."/>
            <person name="Leebens-Mack J."/>
            <person name="Louveau T."/>
            <person name="Stephenson M.J."/>
            <person name="Osbourn A."/>
        </authorList>
    </citation>
    <scope>NUCLEOTIDE SEQUENCE</scope>
    <source>
        <strain evidence="24">S10</strain>
    </source>
</reference>
<evidence type="ECO:0000313" key="25">
    <source>
        <dbReference type="Proteomes" id="UP001163823"/>
    </source>
</evidence>
<dbReference type="GO" id="GO:0005524">
    <property type="term" value="F:ATP binding"/>
    <property type="evidence" value="ECO:0007669"/>
    <property type="project" value="UniProtKB-KW"/>
</dbReference>
<evidence type="ECO:0000256" key="16">
    <source>
        <dbReference type="ARBA" id="ARBA00023180"/>
    </source>
</evidence>
<evidence type="ECO:0000256" key="18">
    <source>
        <dbReference type="ARBA" id="ARBA00048679"/>
    </source>
</evidence>
<dbReference type="CDD" id="cd14066">
    <property type="entry name" value="STKc_IRAK"/>
    <property type="match status" value="1"/>
</dbReference>
<evidence type="ECO:0000313" key="24">
    <source>
        <dbReference type="EMBL" id="KAJ7968430.1"/>
    </source>
</evidence>
<evidence type="ECO:0000259" key="21">
    <source>
        <dbReference type="PROSITE" id="PS50011"/>
    </source>
</evidence>
<dbReference type="PROSITE" id="PS50948">
    <property type="entry name" value="PAN"/>
    <property type="match status" value="1"/>
</dbReference>
<dbReference type="InterPro" id="IPR024171">
    <property type="entry name" value="SRK-like_kinase"/>
</dbReference>
<evidence type="ECO:0000256" key="2">
    <source>
        <dbReference type="ARBA" id="ARBA00022475"/>
    </source>
</evidence>
<evidence type="ECO:0000256" key="11">
    <source>
        <dbReference type="ARBA" id="ARBA00022840"/>
    </source>
</evidence>
<name>A0AAD7PVJ2_QUISA</name>
<dbReference type="InterPro" id="IPR000858">
    <property type="entry name" value="S_locus_glycoprot_dom"/>
</dbReference>
<dbReference type="KEGG" id="qsa:O6P43_012535"/>
<dbReference type="PROSITE" id="PS00108">
    <property type="entry name" value="PROTEIN_KINASE_ST"/>
    <property type="match status" value="1"/>
</dbReference>
<proteinExistence type="inferred from homology"/>
<dbReference type="FunFam" id="3.30.200.20:FF:000330">
    <property type="entry name" value="G-type lectin S-receptor-like serine/threonine-protein kinase At4g03230"/>
    <property type="match status" value="1"/>
</dbReference>
<dbReference type="Gene3D" id="2.90.10.10">
    <property type="entry name" value="Bulb-type lectin domain"/>
    <property type="match status" value="1"/>
</dbReference>
<keyword evidence="7" id="KW-0732">Signal</keyword>
<accession>A0AAD7PVJ2</accession>
<dbReference type="FunFam" id="2.90.10.10:FF:000005">
    <property type="entry name" value="G-type lectin S-receptor-like serine/threonine-protein kinase"/>
    <property type="match status" value="1"/>
</dbReference>
<evidence type="ECO:0000256" key="13">
    <source>
        <dbReference type="ARBA" id="ARBA00023136"/>
    </source>
</evidence>
<dbReference type="PANTHER" id="PTHR27002:SF932">
    <property type="entry name" value="RECEPTOR-LIKE SERINE_THREONINE-PROTEIN KINASE"/>
    <property type="match status" value="1"/>
</dbReference>
<evidence type="ECO:0000256" key="1">
    <source>
        <dbReference type="ARBA" id="ARBA00004251"/>
    </source>
</evidence>
<dbReference type="Pfam" id="PF07714">
    <property type="entry name" value="PK_Tyr_Ser-Thr"/>
    <property type="match status" value="1"/>
</dbReference>
<dbReference type="EMBL" id="JARAOO010000005">
    <property type="protein sequence ID" value="KAJ7968430.1"/>
    <property type="molecule type" value="Genomic_DNA"/>
</dbReference>
<feature type="domain" description="Apple" evidence="23">
    <location>
        <begin position="367"/>
        <end position="440"/>
    </location>
</feature>
<dbReference type="GO" id="GO:0005886">
    <property type="term" value="C:plasma membrane"/>
    <property type="evidence" value="ECO:0007669"/>
    <property type="project" value="UniProtKB-SubCell"/>
</dbReference>
<feature type="domain" description="Protein kinase" evidence="21">
    <location>
        <begin position="539"/>
        <end position="854"/>
    </location>
</feature>
<keyword evidence="8" id="KW-0430">Lectin</keyword>
<dbReference type="GO" id="GO:0030246">
    <property type="term" value="F:carbohydrate binding"/>
    <property type="evidence" value="ECO:0007669"/>
    <property type="project" value="UniProtKB-KW"/>
</dbReference>
<keyword evidence="11 19" id="KW-0067">ATP-binding</keyword>
<dbReference type="PROSITE" id="PS50011">
    <property type="entry name" value="PROTEIN_KINASE_DOM"/>
    <property type="match status" value="1"/>
</dbReference>
<dbReference type="Proteomes" id="UP001163823">
    <property type="component" value="Chromosome 5"/>
</dbReference>
<dbReference type="CDD" id="cd00028">
    <property type="entry name" value="B_lectin"/>
    <property type="match status" value="1"/>
</dbReference>
<evidence type="ECO:0000256" key="5">
    <source>
        <dbReference type="ARBA" id="ARBA00022679"/>
    </source>
</evidence>
<comment type="catalytic activity">
    <reaction evidence="17 19">
        <text>L-threonyl-[protein] + ATP = O-phospho-L-threonyl-[protein] + ADP + H(+)</text>
        <dbReference type="Rhea" id="RHEA:46608"/>
        <dbReference type="Rhea" id="RHEA-COMP:11060"/>
        <dbReference type="Rhea" id="RHEA-COMP:11605"/>
        <dbReference type="ChEBI" id="CHEBI:15378"/>
        <dbReference type="ChEBI" id="CHEBI:30013"/>
        <dbReference type="ChEBI" id="CHEBI:30616"/>
        <dbReference type="ChEBI" id="CHEBI:61977"/>
        <dbReference type="ChEBI" id="CHEBI:456216"/>
        <dbReference type="EC" id="2.7.11.1"/>
    </reaction>
</comment>
<feature type="transmembrane region" description="Helical" evidence="20">
    <location>
        <begin position="19"/>
        <end position="40"/>
    </location>
</feature>
<keyword evidence="4" id="KW-0245">EGF-like domain</keyword>
<evidence type="ECO:0000256" key="7">
    <source>
        <dbReference type="ARBA" id="ARBA00022729"/>
    </source>
</evidence>
<evidence type="ECO:0000256" key="8">
    <source>
        <dbReference type="ARBA" id="ARBA00022734"/>
    </source>
</evidence>